<feature type="transmembrane region" description="Helical" evidence="14">
    <location>
        <begin position="298"/>
        <end position="328"/>
    </location>
</feature>
<dbReference type="InterPro" id="IPR006990">
    <property type="entry name" value="Tweety"/>
</dbReference>
<keyword evidence="16" id="KW-1185">Reference proteome</keyword>
<keyword evidence="11" id="KW-0868">Chloride</keyword>
<dbReference type="KEGG" id="pti:PHATR_44194"/>
<feature type="compositionally biased region" description="Basic and acidic residues" evidence="13">
    <location>
        <begin position="572"/>
        <end position="584"/>
    </location>
</feature>
<evidence type="ECO:0000256" key="2">
    <source>
        <dbReference type="ARBA" id="ARBA00009849"/>
    </source>
</evidence>
<dbReference type="RefSeq" id="XP_002186214.1">
    <property type="nucleotide sequence ID" value="XM_002186178.1"/>
</dbReference>
<feature type="region of interest" description="Disordered" evidence="13">
    <location>
        <begin position="731"/>
        <end position="776"/>
    </location>
</feature>
<proteinExistence type="inferred from homology"/>
<comment type="similarity">
    <text evidence="2">Belongs to the tweety family.</text>
</comment>
<dbReference type="GO" id="GO:0034707">
    <property type="term" value="C:chloride channel complex"/>
    <property type="evidence" value="ECO:0007669"/>
    <property type="project" value="UniProtKB-KW"/>
</dbReference>
<keyword evidence="10" id="KW-0325">Glycoprotein</keyword>
<organism evidence="15 16">
    <name type="scientific">Phaeodactylum tricornutum (strain CCAP 1055/1)</name>
    <dbReference type="NCBI Taxonomy" id="556484"/>
    <lineage>
        <taxon>Eukaryota</taxon>
        <taxon>Sar</taxon>
        <taxon>Stramenopiles</taxon>
        <taxon>Ochrophyta</taxon>
        <taxon>Bacillariophyta</taxon>
        <taxon>Bacillariophyceae</taxon>
        <taxon>Bacillariophycidae</taxon>
        <taxon>Naviculales</taxon>
        <taxon>Phaeodactylaceae</taxon>
        <taxon>Phaeodactylum</taxon>
    </lineage>
</organism>
<dbReference type="eggNOG" id="ENOG502STBI">
    <property type="taxonomic scope" value="Eukaryota"/>
</dbReference>
<feature type="region of interest" description="Disordered" evidence="13">
    <location>
        <begin position="692"/>
        <end position="716"/>
    </location>
</feature>
<gene>
    <name evidence="15" type="ORF">PHATR_44194</name>
</gene>
<dbReference type="AlphaFoldDB" id="B5Y5M9"/>
<dbReference type="GeneID" id="7203919"/>
<name>B5Y5M9_PHATC</name>
<comment type="subcellular location">
    <subcellularLocation>
        <location evidence="1">Cell membrane</location>
        <topology evidence="1">Multi-pass membrane protein</topology>
    </subcellularLocation>
</comment>
<keyword evidence="6 14" id="KW-1133">Transmembrane helix</keyword>
<evidence type="ECO:0000256" key="8">
    <source>
        <dbReference type="ARBA" id="ARBA00023136"/>
    </source>
</evidence>
<sequence length="776" mass="85347">MYQGKPIFGAPLLVSSIEVVPHLNIDFDVFRFGHSSSVAMLSTGNPGDRTDYMRGITAFSIFLCILTICWGVTLLVLKLHFGPGRVGCAASGGPIDAPALRKQGVSRRQRKQRIVRAWRTQATFMTLSMMIPLFSALLVNHGLRTFIESLHDVTQFNDDVDSLAYRGIEIIHSLDGIARNLQADEFLNDMRSDFGTSCPDSDSTNMTIQSLGFETLREVIVDGADRIESLLQNSLYRLSDALSRIVSETQAVDDTITSVYQFGWIFKLFLVLVNVINLFLWIGVVLSKVGVEFHGYQVILSWAILPAFGLCILATVSAAGTFLAIALFNAEYLMIPALTKATWPTDFCAGGPSPGSPHGTFRSLVQAQGFHETNSSWQVSFIRLIFASKECQGENPLEFVSVLRQEINDAGAEVLNFVSVFTVNHDNITESNAVCGHDVSKISISLSSLGDSLMNTAGYLEASMKLTDCSSVKPVIAQLQTGSTCTESVDGLAWIFGGLLALWFICLMMFSTRAALYNPVYKAKRRLRREREFEEYRVWMAQFYEDTEEWMIDPVKKYLMATPHPETFDTDETSRSSELSKKSDSSSTNSSHLCDSQIYNKAETLCQTPSHKKYSEQIMMTPLAKAAVAAGLVAAEAAAKRALNGDTGEDDESCASSESSDSFDQPSVVSNISVLVDRFFSVRRNRTLSTSIDNPRLVNPSNTSSQNAKTDYPLPSNLLGALDMSFQTNEGDDDILAREPPTPSPARSQSRGPTAPIKLLKSLGRTQGGSKLEQRD</sequence>
<feature type="region of interest" description="Disordered" evidence="13">
    <location>
        <begin position="566"/>
        <end position="593"/>
    </location>
</feature>
<dbReference type="EMBL" id="CP001142">
    <property type="protein sequence ID" value="ACI65684.1"/>
    <property type="molecule type" value="Genomic_DNA"/>
</dbReference>
<feature type="transmembrane region" description="Helical" evidence="14">
    <location>
        <begin position="56"/>
        <end position="77"/>
    </location>
</feature>
<feature type="transmembrane region" description="Helical" evidence="14">
    <location>
        <begin position="117"/>
        <end position="139"/>
    </location>
</feature>
<dbReference type="GO" id="GO:0005254">
    <property type="term" value="F:chloride channel activity"/>
    <property type="evidence" value="ECO:0007669"/>
    <property type="project" value="UniProtKB-KW"/>
</dbReference>
<feature type="compositionally biased region" description="Polar residues" evidence="13">
    <location>
        <begin position="692"/>
        <end position="709"/>
    </location>
</feature>
<protein>
    <submittedName>
        <fullName evidence="15">Uncharacterized protein</fullName>
    </submittedName>
</protein>
<feature type="region of interest" description="Disordered" evidence="13">
    <location>
        <begin position="643"/>
        <end position="666"/>
    </location>
</feature>
<dbReference type="GO" id="GO:0005886">
    <property type="term" value="C:plasma membrane"/>
    <property type="evidence" value="ECO:0007669"/>
    <property type="project" value="UniProtKB-SubCell"/>
</dbReference>
<dbReference type="Proteomes" id="UP000000759">
    <property type="component" value="Chromosome 3"/>
</dbReference>
<keyword evidence="12" id="KW-0407">Ion channel</keyword>
<dbReference type="PaxDb" id="2850-Phatr44194"/>
<evidence type="ECO:0000256" key="9">
    <source>
        <dbReference type="ARBA" id="ARBA00023173"/>
    </source>
</evidence>
<keyword evidence="9" id="KW-0869">Chloride channel</keyword>
<keyword evidence="5 14" id="KW-0812">Transmembrane</keyword>
<accession>B5Y5M9</accession>
<evidence type="ECO:0000256" key="3">
    <source>
        <dbReference type="ARBA" id="ARBA00022448"/>
    </source>
</evidence>
<evidence type="ECO:0000313" key="15">
    <source>
        <dbReference type="EMBL" id="ACI65684.1"/>
    </source>
</evidence>
<evidence type="ECO:0000256" key="6">
    <source>
        <dbReference type="ARBA" id="ARBA00022989"/>
    </source>
</evidence>
<evidence type="ECO:0000256" key="7">
    <source>
        <dbReference type="ARBA" id="ARBA00023065"/>
    </source>
</evidence>
<evidence type="ECO:0000256" key="12">
    <source>
        <dbReference type="ARBA" id="ARBA00023303"/>
    </source>
</evidence>
<reference evidence="16" key="2">
    <citation type="submission" date="2008-08" db="EMBL/GenBank/DDBJ databases">
        <authorList>
            <consortium name="Diatom Consortium"/>
            <person name="Grigoriev I."/>
            <person name="Grimwood J."/>
            <person name="Kuo A."/>
            <person name="Otillar R.P."/>
            <person name="Salamov A."/>
            <person name="Detter J.C."/>
            <person name="Lindquist E."/>
            <person name="Shapiro H."/>
            <person name="Lucas S."/>
            <person name="Glavina del Rio T."/>
            <person name="Pitluck S."/>
            <person name="Rokhsar D."/>
            <person name="Bowler C."/>
        </authorList>
    </citation>
    <scope>GENOME REANNOTATION</scope>
    <source>
        <strain evidence="16">CCAP 1055/1</strain>
    </source>
</reference>
<evidence type="ECO:0000256" key="11">
    <source>
        <dbReference type="ARBA" id="ARBA00023214"/>
    </source>
</evidence>
<evidence type="ECO:0000256" key="4">
    <source>
        <dbReference type="ARBA" id="ARBA00022475"/>
    </source>
</evidence>
<evidence type="ECO:0000256" key="10">
    <source>
        <dbReference type="ARBA" id="ARBA00023180"/>
    </source>
</evidence>
<feature type="transmembrane region" description="Helical" evidence="14">
    <location>
        <begin position="492"/>
        <end position="516"/>
    </location>
</feature>
<evidence type="ECO:0000256" key="1">
    <source>
        <dbReference type="ARBA" id="ARBA00004651"/>
    </source>
</evidence>
<evidence type="ECO:0000256" key="14">
    <source>
        <dbReference type="SAM" id="Phobius"/>
    </source>
</evidence>
<keyword evidence="7" id="KW-0406">Ion transport</keyword>
<evidence type="ECO:0000313" key="16">
    <source>
        <dbReference type="Proteomes" id="UP000000759"/>
    </source>
</evidence>
<dbReference type="HOGENOM" id="CLU_362283_0_0_1"/>
<evidence type="ECO:0000256" key="5">
    <source>
        <dbReference type="ARBA" id="ARBA00022692"/>
    </source>
</evidence>
<dbReference type="OrthoDB" id="49313at2759"/>
<keyword evidence="4" id="KW-1003">Cell membrane</keyword>
<reference evidence="15 16" key="1">
    <citation type="journal article" date="2008" name="Nature">
        <title>The Phaeodactylum genome reveals the evolutionary history of diatom genomes.</title>
        <authorList>
            <person name="Bowler C."/>
            <person name="Allen A.E."/>
            <person name="Badger J.H."/>
            <person name="Grimwood J."/>
            <person name="Jabbari K."/>
            <person name="Kuo A."/>
            <person name="Maheswari U."/>
            <person name="Martens C."/>
            <person name="Maumus F."/>
            <person name="Otillar R.P."/>
            <person name="Rayko E."/>
            <person name="Salamov A."/>
            <person name="Vandepoele K."/>
            <person name="Beszteri B."/>
            <person name="Gruber A."/>
            <person name="Heijde M."/>
            <person name="Katinka M."/>
            <person name="Mock T."/>
            <person name="Valentin K."/>
            <person name="Verret F."/>
            <person name="Berges J.A."/>
            <person name="Brownlee C."/>
            <person name="Cadoret J.P."/>
            <person name="Chiovitti A."/>
            <person name="Choi C.J."/>
            <person name="Coesel S."/>
            <person name="De Martino A."/>
            <person name="Detter J.C."/>
            <person name="Durkin C."/>
            <person name="Falciatore A."/>
            <person name="Fournet J."/>
            <person name="Haruta M."/>
            <person name="Huysman M.J."/>
            <person name="Jenkins B.D."/>
            <person name="Jiroutova K."/>
            <person name="Jorgensen R.E."/>
            <person name="Joubert Y."/>
            <person name="Kaplan A."/>
            <person name="Kroger N."/>
            <person name="Kroth P.G."/>
            <person name="La Roche J."/>
            <person name="Lindquist E."/>
            <person name="Lommer M."/>
            <person name="Martin-Jezequel V."/>
            <person name="Lopez P.J."/>
            <person name="Lucas S."/>
            <person name="Mangogna M."/>
            <person name="McGinnis K."/>
            <person name="Medlin L.K."/>
            <person name="Montsant A."/>
            <person name="Oudot-Le Secq M.P."/>
            <person name="Napoli C."/>
            <person name="Obornik M."/>
            <person name="Parker M.S."/>
            <person name="Petit J.L."/>
            <person name="Porcel B.M."/>
            <person name="Poulsen N."/>
            <person name="Robison M."/>
            <person name="Rychlewski L."/>
            <person name="Rynearson T.A."/>
            <person name="Schmutz J."/>
            <person name="Shapiro H."/>
            <person name="Siaut M."/>
            <person name="Stanley M."/>
            <person name="Sussman M.R."/>
            <person name="Taylor A.R."/>
            <person name="Vardi A."/>
            <person name="von Dassow P."/>
            <person name="Vyverman W."/>
            <person name="Willis A."/>
            <person name="Wyrwicz L.S."/>
            <person name="Rokhsar D.S."/>
            <person name="Weissenbach J."/>
            <person name="Armbrust E.V."/>
            <person name="Green B.R."/>
            <person name="Van de Peer Y."/>
            <person name="Grigoriev I.V."/>
        </authorList>
    </citation>
    <scope>NUCLEOTIDE SEQUENCE [LARGE SCALE GENOMIC DNA]</scope>
    <source>
        <strain evidence="15 16">CCAP 1055/1</strain>
    </source>
</reference>
<evidence type="ECO:0000256" key="13">
    <source>
        <dbReference type="SAM" id="MobiDB-lite"/>
    </source>
</evidence>
<dbReference type="InParanoid" id="B5Y5M9"/>
<keyword evidence="8 14" id="KW-0472">Membrane</keyword>
<dbReference type="PANTHER" id="PTHR12424">
    <property type="entry name" value="TWEETY-RELATED"/>
    <property type="match status" value="1"/>
</dbReference>
<keyword evidence="3" id="KW-0813">Transport</keyword>
<feature type="transmembrane region" description="Helical" evidence="14">
    <location>
        <begin position="264"/>
        <end position="286"/>
    </location>
</feature>